<feature type="transmembrane region" description="Helical" evidence="4">
    <location>
        <begin position="437"/>
        <end position="455"/>
    </location>
</feature>
<dbReference type="VEuPathDB" id="MicrosporidiaDB:AEWD_011030"/>
<dbReference type="InterPro" id="IPR010920">
    <property type="entry name" value="LSM_dom_sf"/>
</dbReference>
<dbReference type="PANTHER" id="PTHR31618:SF1">
    <property type="entry name" value="EF-HAND DOMAIN-CONTAINING PROTEIN"/>
    <property type="match status" value="1"/>
</dbReference>
<dbReference type="InterPro" id="IPR016688">
    <property type="entry name" value="MscS-like_plants/fungi"/>
</dbReference>
<dbReference type="GO" id="GO:0005789">
    <property type="term" value="C:endoplasmic reticulum membrane"/>
    <property type="evidence" value="ECO:0007669"/>
    <property type="project" value="UniProtKB-SubCell"/>
</dbReference>
<feature type="transmembrane region" description="Helical" evidence="4">
    <location>
        <begin position="145"/>
        <end position="166"/>
    </location>
</feature>
<feature type="domain" description="Mechanosensitive ion channel MscS" evidence="5">
    <location>
        <begin position="483"/>
        <end position="552"/>
    </location>
</feature>
<dbReference type="EMBL" id="KC513612">
    <property type="protein sequence ID" value="AGE96014.1"/>
    <property type="molecule type" value="Genomic_DNA"/>
</dbReference>
<organism evidence="6">
    <name type="scientific">Encephalitozoon cuniculi</name>
    <name type="common">Microsporidian parasite</name>
    <dbReference type="NCBI Taxonomy" id="6035"/>
    <lineage>
        <taxon>Eukaryota</taxon>
        <taxon>Fungi</taxon>
        <taxon>Fungi incertae sedis</taxon>
        <taxon>Microsporidia</taxon>
        <taxon>Unikaryonidae</taxon>
        <taxon>Encephalitozoon</taxon>
    </lineage>
</organism>
<feature type="transmembrane region" description="Helical" evidence="4">
    <location>
        <begin position="226"/>
        <end position="243"/>
    </location>
</feature>
<evidence type="ECO:0000256" key="1">
    <source>
        <dbReference type="ARBA" id="ARBA00004141"/>
    </source>
</evidence>
<feature type="transmembrane region" description="Helical" evidence="4">
    <location>
        <begin position="108"/>
        <end position="130"/>
    </location>
</feature>
<dbReference type="PANTHER" id="PTHR31618">
    <property type="entry name" value="MECHANOSENSITIVE ION CHANNEL PROTEIN 5"/>
    <property type="match status" value="1"/>
</dbReference>
<dbReference type="VEuPathDB" id="MicrosporidiaDB:AEWR_011030"/>
<proteinExistence type="inferred from homology"/>
<evidence type="ECO:0000259" key="5">
    <source>
        <dbReference type="Pfam" id="PF00924"/>
    </source>
</evidence>
<sequence length="662" mass="76580">MQTAYSRYTYRTESRGYVELSSTIRWNKIFMTYVCGERKHPQGMNETMKSAKFDFDTGDSDSHNYIHNESESYSAEDAKYEVGKEESTGPFEKLKSSAADTLHQRTGWIFLIGVVLSILAICCWGLYVDIKDRSGDVSSIRVRDVLFVCSMGVFVFMVLNFALFKMSFLGLKRSNSLNTFFYYTNELSEHISVGIILSAGFFLAFLRDLDFCVDNKQRMDLFLSDVFSSLLITTFMLGAVKIFHRSISMNFNYSVYIKRIRRVLSEDAFVNLLGVIDNRRSRGIERPRLSRSQEMMYKSDAVSSINEYMEDLYGYNEPTNELDLPRKRVLLKEFQRLMRRSSTIRGSVIQISQKLKSKAGSKASKMVGKDGVIGPMSDLSLYFYNPEVFKFLMKEIGVEEGFKFTRASLADFIERTYRERYFLKENLEHMNSAIDKVAFGLKVMIAGILLAMLYIKAGGEGVTTIGVISAFFGTQFISNSFSSSVISSIIFLFFIHPYDIGDRIFVTLEGVEENLVVSELNVFSTVFYRWDGVYITILNTVLAQKAIKNLRRSGIMAESHRIQINSRTNQKKLIRLKEVIEDFVKSNPEDYTEYMMLNHEYIEDASKLHMKVYMQYKSSWQNFELYLRRKTKFLSFLNRALQELEIEYILPPMPIFLKKAQE</sequence>
<dbReference type="GO" id="GO:0005886">
    <property type="term" value="C:plasma membrane"/>
    <property type="evidence" value="ECO:0007669"/>
    <property type="project" value="TreeGrafter"/>
</dbReference>
<reference evidence="6" key="1">
    <citation type="journal article" date="2013" name="Eukaryot. Cell">
        <title>Extremely Reduced Levels of Heterozygosity in the Vertebrate Pathogen Encephalitozoon cuniculi.</title>
        <authorList>
            <person name="Selman M."/>
            <person name="Sak B."/>
            <person name="Kvac M."/>
            <person name="Farinelli L."/>
            <person name="Weiss L.M."/>
            <person name="Corradi N."/>
        </authorList>
    </citation>
    <scope>NUCLEOTIDE SEQUENCE</scope>
</reference>
<gene>
    <name evidence="6" type="ORF">ECU01_1170</name>
</gene>
<dbReference type="VEuPathDB" id="MicrosporidiaDB:ECU01_1170"/>
<evidence type="ECO:0000256" key="2">
    <source>
        <dbReference type="ARBA" id="ARBA00008017"/>
    </source>
</evidence>
<keyword evidence="4" id="KW-0812">Transmembrane</keyword>
<dbReference type="VEuPathDB" id="MicrosporidiaDB:M970_011030"/>
<dbReference type="GO" id="GO:0008381">
    <property type="term" value="F:mechanosensitive monoatomic ion channel activity"/>
    <property type="evidence" value="ECO:0007669"/>
    <property type="project" value="TreeGrafter"/>
</dbReference>
<feature type="transmembrane region" description="Helical" evidence="4">
    <location>
        <begin position="187"/>
        <end position="206"/>
    </location>
</feature>
<name>M1JKJ9_ENCCN</name>
<keyword evidence="3" id="KW-0256">Endoplasmic reticulum</keyword>
<comment type="similarity">
    <text evidence="2 3">Belongs to the MscS (TC 1.A.23) family.</text>
</comment>
<dbReference type="AlphaFoldDB" id="M1JKJ9"/>
<evidence type="ECO:0000256" key="4">
    <source>
        <dbReference type="SAM" id="Phobius"/>
    </source>
</evidence>
<protein>
    <recommendedName>
        <fullName evidence="3">Mechanosensitive ion channel protein</fullName>
    </recommendedName>
</protein>
<dbReference type="GO" id="GO:0006820">
    <property type="term" value="P:monoatomic anion transport"/>
    <property type="evidence" value="ECO:0007669"/>
    <property type="project" value="TreeGrafter"/>
</dbReference>
<keyword evidence="3 4" id="KW-0472">Membrane</keyword>
<dbReference type="SUPFAM" id="SSF50182">
    <property type="entry name" value="Sm-like ribonucleoproteins"/>
    <property type="match status" value="1"/>
</dbReference>
<evidence type="ECO:0000256" key="3">
    <source>
        <dbReference type="PIRNR" id="PIRNR017209"/>
    </source>
</evidence>
<dbReference type="VEuPathDB" id="MicrosporidiaDB:AEWQ_011000"/>
<accession>M1JKJ9</accession>
<keyword evidence="4" id="KW-1133">Transmembrane helix</keyword>
<dbReference type="InterPro" id="IPR006685">
    <property type="entry name" value="MscS_channel_2nd"/>
</dbReference>
<evidence type="ECO:0000313" key="6">
    <source>
        <dbReference type="EMBL" id="AGE96014.1"/>
    </source>
</evidence>
<feature type="transmembrane region" description="Helical" evidence="4">
    <location>
        <begin position="467"/>
        <end position="495"/>
    </location>
</feature>
<comment type="subcellular location">
    <subcellularLocation>
        <location evidence="3">Endoplasmic reticulum membrane</location>
    </subcellularLocation>
    <subcellularLocation>
        <location evidence="1">Membrane</location>
        <topology evidence="1">Multi-pass membrane protein</topology>
    </subcellularLocation>
</comment>
<dbReference type="PIRSF" id="PIRSF017209">
    <property type="entry name" value="Memb_At2g17000_prd"/>
    <property type="match status" value="1"/>
</dbReference>
<dbReference type="Pfam" id="PF00924">
    <property type="entry name" value="MS_channel_2nd"/>
    <property type="match status" value="1"/>
</dbReference>